<sequence>MVESSDANSKKVLVKPEKPDEDLYKASLKKAEKEHADSIAKLSAIKNQLEIAKPISSDSPSSKQRAELLARLKEIREKQIAGKSSRNRLLDQIKREDATLKELIAQQKTARSRVNFKSVEDLDREIDRLDKQVNTGTMKIVDEKKALNEISMLRKQRKNFSGFEESQKNIDAKKSLIKELRDQFDDPESKALSDQYNNIQAQLDEIKAQQDEAYKSINSLRDERKRLQDDQQAKYLAIREIKDNYYEQNRAVQKWEYEVRQKARDKKRADEERLQQEKKKTRAQQILAEASDKAYLDEIRRAHSLLHFLDPSFTAEKAPLLAPSKFQALPQRQVDASGIKGVRIAKKEEEDYFAGNAGKKGKKSKKSTPGEGKYSCPPSVMEDCTFMGIEPPMSAAEIPAVKEKVLAKLSFWKADQEDETERNYTKAKKELERLEAEEAAASTINVTGHFLPHANGDGKATATPDEGGSARNELALEMEAQADVSIELKAVSLEERT</sequence>
<dbReference type="GO" id="GO:0042175">
    <property type="term" value="C:nuclear outer membrane-endoplasmic reticulum membrane network"/>
    <property type="evidence" value="ECO:0007669"/>
    <property type="project" value="TreeGrafter"/>
</dbReference>
<dbReference type="PANTHER" id="PTHR31027">
    <property type="entry name" value="NUCLEAR SEGREGATION PROTEIN BFR1"/>
    <property type="match status" value="1"/>
</dbReference>
<evidence type="ECO:0000256" key="2">
    <source>
        <dbReference type="SAM" id="MobiDB-lite"/>
    </source>
</evidence>
<dbReference type="InterPro" id="IPR039604">
    <property type="entry name" value="Bfr1"/>
</dbReference>
<dbReference type="GO" id="GO:0003729">
    <property type="term" value="F:mRNA binding"/>
    <property type="evidence" value="ECO:0007669"/>
    <property type="project" value="TreeGrafter"/>
</dbReference>
<dbReference type="EMBL" id="UIGY01000006">
    <property type="protein sequence ID" value="SUZ08029.1"/>
    <property type="molecule type" value="Genomic_DNA"/>
</dbReference>
<evidence type="ECO:0000256" key="1">
    <source>
        <dbReference type="SAM" id="Coils"/>
    </source>
</evidence>
<dbReference type="AlphaFoldDB" id="A0A381L286"/>
<dbReference type="PANTHER" id="PTHR31027:SF2">
    <property type="entry name" value="LEBERCILIN DOMAIN-CONTAINING PROTEIN"/>
    <property type="match status" value="1"/>
</dbReference>
<accession>A0A381L286</accession>
<feature type="coiled-coil region" evidence="1">
    <location>
        <begin position="417"/>
        <end position="444"/>
    </location>
</feature>
<dbReference type="GO" id="GO:0008298">
    <property type="term" value="P:intracellular mRNA localization"/>
    <property type="evidence" value="ECO:0007669"/>
    <property type="project" value="TreeGrafter"/>
</dbReference>
<feature type="region of interest" description="Disordered" evidence="2">
    <location>
        <begin position="356"/>
        <end position="375"/>
    </location>
</feature>
<feature type="non-terminal residue" evidence="3">
    <location>
        <position position="497"/>
    </location>
</feature>
<keyword evidence="1" id="KW-0175">Coiled coil</keyword>
<name>A0A381L286_BLUGR</name>
<reference evidence="3" key="1">
    <citation type="submission" date="2018-07" db="EMBL/GenBank/DDBJ databases">
        <authorList>
            <person name="Quirk P.G."/>
            <person name="Krulwich T.A."/>
        </authorList>
    </citation>
    <scope>NUCLEOTIDE SEQUENCE</scope>
    <source>
        <strain evidence="3">96224</strain>
    </source>
</reference>
<evidence type="ECO:0000313" key="3">
    <source>
        <dbReference type="EMBL" id="SUZ08029.1"/>
    </source>
</evidence>
<proteinExistence type="predicted"/>
<feature type="coiled-coil region" evidence="1">
    <location>
        <begin position="163"/>
        <end position="284"/>
    </location>
</feature>
<gene>
    <name evidence="3" type="ORF">BGT96224V2_LOCUS1175</name>
</gene>
<dbReference type="OrthoDB" id="2195113at2759"/>
<organism evidence="3">
    <name type="scientific">Blumeria graminis f. sp. tritici 96224</name>
    <dbReference type="NCBI Taxonomy" id="1268274"/>
    <lineage>
        <taxon>Eukaryota</taxon>
        <taxon>Fungi</taxon>
        <taxon>Dikarya</taxon>
        <taxon>Ascomycota</taxon>
        <taxon>Pezizomycotina</taxon>
        <taxon>Leotiomycetes</taxon>
        <taxon>Erysiphales</taxon>
        <taxon>Erysiphaceae</taxon>
        <taxon>Blumeria</taxon>
    </lineage>
</organism>
<dbReference type="GO" id="GO:0005783">
    <property type="term" value="C:endoplasmic reticulum"/>
    <property type="evidence" value="ECO:0007669"/>
    <property type="project" value="TreeGrafter"/>
</dbReference>
<dbReference type="GO" id="GO:1990904">
    <property type="term" value="C:ribonucleoprotein complex"/>
    <property type="evidence" value="ECO:0007669"/>
    <property type="project" value="TreeGrafter"/>
</dbReference>
<feature type="region of interest" description="Disordered" evidence="2">
    <location>
        <begin position="448"/>
        <end position="471"/>
    </location>
</feature>
<protein>
    <submittedName>
        <fullName evidence="3">Bgt-3212</fullName>
    </submittedName>
</protein>